<evidence type="ECO:0000256" key="9">
    <source>
        <dbReference type="ARBA" id="ARBA00023163"/>
    </source>
</evidence>
<reference evidence="12 14" key="1">
    <citation type="journal article" date="2008" name="Science">
        <title>The Physcomitrella genome reveals evolutionary insights into the conquest of land by plants.</title>
        <authorList>
            <person name="Rensing S."/>
            <person name="Lang D."/>
            <person name="Zimmer A."/>
            <person name="Terry A."/>
            <person name="Salamov A."/>
            <person name="Shapiro H."/>
            <person name="Nishiyama T."/>
            <person name="Perroud P.-F."/>
            <person name="Lindquist E."/>
            <person name="Kamisugi Y."/>
            <person name="Tanahashi T."/>
            <person name="Sakakibara K."/>
            <person name="Fujita T."/>
            <person name="Oishi K."/>
            <person name="Shin-I T."/>
            <person name="Kuroki Y."/>
            <person name="Toyoda A."/>
            <person name="Suzuki Y."/>
            <person name="Hashimoto A."/>
            <person name="Yamaguchi K."/>
            <person name="Sugano A."/>
            <person name="Kohara Y."/>
            <person name="Fujiyama A."/>
            <person name="Anterola A."/>
            <person name="Aoki S."/>
            <person name="Ashton N."/>
            <person name="Barbazuk W.B."/>
            <person name="Barker E."/>
            <person name="Bennetzen J."/>
            <person name="Bezanilla M."/>
            <person name="Blankenship R."/>
            <person name="Cho S.H."/>
            <person name="Dutcher S."/>
            <person name="Estelle M."/>
            <person name="Fawcett J.A."/>
            <person name="Gundlach H."/>
            <person name="Hanada K."/>
            <person name="Heyl A."/>
            <person name="Hicks K.A."/>
            <person name="Hugh J."/>
            <person name="Lohr M."/>
            <person name="Mayer K."/>
            <person name="Melkozernov A."/>
            <person name="Murata T."/>
            <person name="Nelson D."/>
            <person name="Pils B."/>
            <person name="Prigge M."/>
            <person name="Reiss B."/>
            <person name="Renner T."/>
            <person name="Rombauts S."/>
            <person name="Rushton P."/>
            <person name="Sanderfoot A."/>
            <person name="Schween G."/>
            <person name="Shiu S.-H."/>
            <person name="Stueber K."/>
            <person name="Theodoulou F.L."/>
            <person name="Tu H."/>
            <person name="Van de Peer Y."/>
            <person name="Verrier P.J."/>
            <person name="Waters E."/>
            <person name="Wood A."/>
            <person name="Yang L."/>
            <person name="Cove D."/>
            <person name="Cuming A."/>
            <person name="Hasebe M."/>
            <person name="Lucas S."/>
            <person name="Mishler D.B."/>
            <person name="Reski R."/>
            <person name="Grigoriev I."/>
            <person name="Quatrano R.S."/>
            <person name="Boore J.L."/>
        </authorList>
    </citation>
    <scope>NUCLEOTIDE SEQUENCE [LARGE SCALE GENOMIC DNA]</scope>
    <source>
        <strain evidence="13 14">cv. Gransden 2004</strain>
    </source>
</reference>
<keyword evidence="8 11" id="KW-0010">Activator</keyword>
<dbReference type="InterPro" id="IPR038212">
    <property type="entry name" value="TF_EnY2_sf"/>
</dbReference>
<dbReference type="EMBL" id="ABEU02000008">
    <property type="protein sequence ID" value="PNR49170.1"/>
    <property type="molecule type" value="Genomic_DNA"/>
</dbReference>
<dbReference type="Gramene" id="Pp3c8_2660V3.2">
    <property type="protein sequence ID" value="Pp3c8_2660V3.2"/>
    <property type="gene ID" value="Pp3c8_2660"/>
</dbReference>
<comment type="function">
    <text evidence="11">Involved in mRNA export coupled transcription activation by association with both the TREX-2 and the SAGA complexes. The transcription regulatory histone acetylation (HAT) complex SAGA is a multiprotein complex that activates transcription by remodeling chromatin and mediating histone acetylation and deubiquitination. Within the SAGA complex, participates to a subcomplex that specifically deubiquitinates histones. The SAGA complex is recruited to specific gene promoters by activators, where it is required for transcription. The TREX-2 complex functions in docking export-competent ribonucleoprotein particles (mRNPs) to the nuclear entrance of the nuclear pore complex (nuclear basket). TREX-2 participates in mRNA export and accurate chromatin positioning in the nucleus by tethering genes to the nuclear periphery.</text>
</comment>
<comment type="subcellular location">
    <subcellularLocation>
        <location evidence="1 11">Nucleus</location>
        <location evidence="1 11">Nucleoplasm</location>
    </subcellularLocation>
</comment>
<reference evidence="12 14" key="2">
    <citation type="journal article" date="2018" name="Plant J.">
        <title>The Physcomitrella patens chromosome-scale assembly reveals moss genome structure and evolution.</title>
        <authorList>
            <person name="Lang D."/>
            <person name="Ullrich K.K."/>
            <person name="Murat F."/>
            <person name="Fuchs J."/>
            <person name="Jenkins J."/>
            <person name="Haas F.B."/>
            <person name="Piednoel M."/>
            <person name="Gundlach H."/>
            <person name="Van Bel M."/>
            <person name="Meyberg R."/>
            <person name="Vives C."/>
            <person name="Morata J."/>
            <person name="Symeonidi A."/>
            <person name="Hiss M."/>
            <person name="Muchero W."/>
            <person name="Kamisugi Y."/>
            <person name="Saleh O."/>
            <person name="Blanc G."/>
            <person name="Decker E.L."/>
            <person name="van Gessel N."/>
            <person name="Grimwood J."/>
            <person name="Hayes R.D."/>
            <person name="Graham S.W."/>
            <person name="Gunter L.E."/>
            <person name="McDaniel S.F."/>
            <person name="Hoernstein S.N.W."/>
            <person name="Larsson A."/>
            <person name="Li F.W."/>
            <person name="Perroud P.F."/>
            <person name="Phillips J."/>
            <person name="Ranjan P."/>
            <person name="Rokshar D.S."/>
            <person name="Rothfels C.J."/>
            <person name="Schneider L."/>
            <person name="Shu S."/>
            <person name="Stevenson D.W."/>
            <person name="Thummler F."/>
            <person name="Tillich M."/>
            <person name="Villarreal Aguilar J.C."/>
            <person name="Widiez T."/>
            <person name="Wong G.K."/>
            <person name="Wymore A."/>
            <person name="Zhang Y."/>
            <person name="Zimmer A.D."/>
            <person name="Quatrano R.S."/>
            <person name="Mayer K.F.X."/>
            <person name="Goodstein D."/>
            <person name="Casacuberta J.M."/>
            <person name="Vandepoele K."/>
            <person name="Reski R."/>
            <person name="Cuming A.C."/>
            <person name="Tuskan G.A."/>
            <person name="Maumus F."/>
            <person name="Salse J."/>
            <person name="Schmutz J."/>
            <person name="Rensing S.A."/>
        </authorList>
    </citation>
    <scope>NUCLEOTIDE SEQUENCE [LARGE SCALE GENOMIC DNA]</scope>
    <source>
        <strain evidence="13 14">cv. Gransden 2004</strain>
    </source>
</reference>
<keyword evidence="3 11" id="KW-0509">mRNA transport</keyword>
<dbReference type="GO" id="GO:0016973">
    <property type="term" value="P:poly(A)+ mRNA export from nucleus"/>
    <property type="evidence" value="ECO:0000318"/>
    <property type="project" value="GO_Central"/>
</dbReference>
<keyword evidence="10 11" id="KW-0539">Nucleus</keyword>
<evidence type="ECO:0000256" key="10">
    <source>
        <dbReference type="ARBA" id="ARBA00023242"/>
    </source>
</evidence>
<dbReference type="GO" id="GO:0000124">
    <property type="term" value="C:SAGA complex"/>
    <property type="evidence" value="ECO:0000318"/>
    <property type="project" value="GO_Central"/>
</dbReference>
<evidence type="ECO:0000256" key="6">
    <source>
        <dbReference type="ARBA" id="ARBA00023010"/>
    </source>
</evidence>
<dbReference type="GO" id="GO:0005654">
    <property type="term" value="C:nucleoplasm"/>
    <property type="evidence" value="ECO:0007669"/>
    <property type="project" value="UniProtKB-SubCell"/>
</dbReference>
<dbReference type="PANTHER" id="PTHR12514">
    <property type="entry name" value="ENHANCER OF YELLOW 2 TRANSCRIPTION FACTOR"/>
    <property type="match status" value="1"/>
</dbReference>
<evidence type="ECO:0000313" key="13">
    <source>
        <dbReference type="EnsemblPlants" id="Pp3c8_2660V3.1"/>
    </source>
</evidence>
<dbReference type="GO" id="GO:0003682">
    <property type="term" value="F:chromatin binding"/>
    <property type="evidence" value="ECO:0000318"/>
    <property type="project" value="GO_Central"/>
</dbReference>
<evidence type="ECO:0000256" key="1">
    <source>
        <dbReference type="ARBA" id="ARBA00004642"/>
    </source>
</evidence>
<dbReference type="Gramene" id="Pp3c8_2660V3.1">
    <property type="protein sequence ID" value="Pp3c8_2660V3.1"/>
    <property type="gene ID" value="Pp3c8_2660"/>
</dbReference>
<dbReference type="InterPro" id="IPR018783">
    <property type="entry name" value="TF_ENY2"/>
</dbReference>
<evidence type="ECO:0000256" key="3">
    <source>
        <dbReference type="ARBA" id="ARBA00022816"/>
    </source>
</evidence>
<reference evidence="13" key="3">
    <citation type="submission" date="2020-12" db="UniProtKB">
        <authorList>
            <consortium name="EnsemblPlants"/>
        </authorList>
    </citation>
    <scope>IDENTIFICATION</scope>
</reference>
<dbReference type="GO" id="GO:0070390">
    <property type="term" value="C:transcription export complex 2"/>
    <property type="evidence" value="ECO:0007669"/>
    <property type="project" value="UniProtKB-UniRule"/>
</dbReference>
<keyword evidence="4 11" id="KW-0156">Chromatin regulator</keyword>
<dbReference type="GO" id="GO:0006357">
    <property type="term" value="P:regulation of transcription by RNA polymerase II"/>
    <property type="evidence" value="ECO:0000318"/>
    <property type="project" value="GO_Central"/>
</dbReference>
<keyword evidence="2 11" id="KW-0813">Transport</keyword>
<dbReference type="STRING" id="3218.A0A2K1K5W5"/>
<gene>
    <name evidence="12" type="ORF">PHYPA_011066</name>
</gene>
<protein>
    <recommendedName>
        <fullName evidence="11">Transcription and mRNA export factor ENY2</fullName>
    </recommendedName>
    <alternativeName>
        <fullName evidence="11">Enhancer of yellow 2 transcription factor homolog</fullName>
    </alternativeName>
</protein>
<dbReference type="PaxDb" id="3218-PP1S35_148V6.1"/>
<comment type="similarity">
    <text evidence="11">Belongs to the ENY2 family.</text>
</comment>
<evidence type="ECO:0000256" key="5">
    <source>
        <dbReference type="ARBA" id="ARBA00022927"/>
    </source>
</evidence>
<dbReference type="GO" id="GO:0015031">
    <property type="term" value="P:protein transport"/>
    <property type="evidence" value="ECO:0007669"/>
    <property type="project" value="UniProtKB-KW"/>
</dbReference>
<dbReference type="FunFam" id="1.10.246.140:FF:000001">
    <property type="entry name" value="Transcription and mRNA export factor ENY2"/>
    <property type="match status" value="1"/>
</dbReference>
<evidence type="ECO:0000313" key="12">
    <source>
        <dbReference type="EMBL" id="PNR49170.1"/>
    </source>
</evidence>
<name>A0A2K1K5W5_PHYPA</name>
<sequence length="176" mass="20373">MRRQSVLPISLVWRERSRDRERDSSRGYLPREVVQIDGCLVAQVLSVHSAHYHHQLIYPVAALRASVIRPSTPDGDEDREPEPTLQEMINIKLTESGEKERLKELLRERLIECGWRDELKAQCRAFAEKKGRNNITVDELVRTITPKGRTMVPDNVKAELLQRIRHFLTTTADRVA</sequence>
<evidence type="ECO:0000256" key="8">
    <source>
        <dbReference type="ARBA" id="ARBA00023159"/>
    </source>
</evidence>
<evidence type="ECO:0000256" key="4">
    <source>
        <dbReference type="ARBA" id="ARBA00022853"/>
    </source>
</evidence>
<keyword evidence="5 11" id="KW-0653">Protein transport</keyword>
<dbReference type="Proteomes" id="UP000006727">
    <property type="component" value="Chromosome 8"/>
</dbReference>
<dbReference type="GO" id="GO:0005643">
    <property type="term" value="C:nuclear pore"/>
    <property type="evidence" value="ECO:0007669"/>
    <property type="project" value="UniProtKB-UniRule"/>
</dbReference>
<evidence type="ECO:0000256" key="2">
    <source>
        <dbReference type="ARBA" id="ARBA00022448"/>
    </source>
</evidence>
<dbReference type="GO" id="GO:0003713">
    <property type="term" value="F:transcription coactivator activity"/>
    <property type="evidence" value="ECO:0000318"/>
    <property type="project" value="GO_Central"/>
</dbReference>
<evidence type="ECO:0000256" key="11">
    <source>
        <dbReference type="HAMAP-Rule" id="MF_03046"/>
    </source>
</evidence>
<dbReference type="AlphaFoldDB" id="A0A2K1K5W5"/>
<dbReference type="GO" id="GO:0006368">
    <property type="term" value="P:transcription elongation by RNA polymerase II"/>
    <property type="evidence" value="ECO:0007669"/>
    <property type="project" value="UniProtKB-UniRule"/>
</dbReference>
<comment type="subunit">
    <text evidence="11">Component of the nuclear pore complex (NPC)-associated TREX-2 complex (transcription and export complex 2). Component of the SAGA transcription coactivator-HAT complex. Within the SAGA complex, participates to a subcomplex of SAGA called the DUB module (deubiquitination module).</text>
</comment>
<evidence type="ECO:0000313" key="14">
    <source>
        <dbReference type="Proteomes" id="UP000006727"/>
    </source>
</evidence>
<dbReference type="HAMAP" id="MF_03046">
    <property type="entry name" value="ENY2_Sus1"/>
    <property type="match status" value="1"/>
</dbReference>
<keyword evidence="6 11" id="KW-0811">Translocation</keyword>
<dbReference type="EnsemblPlants" id="Pp3c8_2660V3.2">
    <property type="protein sequence ID" value="Pp3c8_2660V3.2"/>
    <property type="gene ID" value="Pp3c8_2660"/>
</dbReference>
<dbReference type="InParanoid" id="A0A2K1K5W5"/>
<keyword evidence="9 11" id="KW-0804">Transcription</keyword>
<organism evidence="12">
    <name type="scientific">Physcomitrium patens</name>
    <name type="common">Spreading-leaved earth moss</name>
    <name type="synonym">Physcomitrella patens</name>
    <dbReference type="NCBI Taxonomy" id="3218"/>
    <lineage>
        <taxon>Eukaryota</taxon>
        <taxon>Viridiplantae</taxon>
        <taxon>Streptophyta</taxon>
        <taxon>Embryophyta</taxon>
        <taxon>Bryophyta</taxon>
        <taxon>Bryophytina</taxon>
        <taxon>Bryopsida</taxon>
        <taxon>Funariidae</taxon>
        <taxon>Funariales</taxon>
        <taxon>Funariaceae</taxon>
        <taxon>Physcomitrium</taxon>
    </lineage>
</organism>
<dbReference type="FunCoup" id="A0A2K1K5W5">
    <property type="interactions" value="3133"/>
</dbReference>
<proteinExistence type="inferred from homology"/>
<dbReference type="Gene3D" id="1.10.246.140">
    <property type="match status" value="1"/>
</dbReference>
<keyword evidence="7 11" id="KW-0805">Transcription regulation</keyword>
<keyword evidence="14" id="KW-1185">Reference proteome</keyword>
<dbReference type="GO" id="GO:0071819">
    <property type="term" value="C:DUBm complex"/>
    <property type="evidence" value="ECO:0000318"/>
    <property type="project" value="GO_Central"/>
</dbReference>
<dbReference type="GO" id="GO:0006325">
    <property type="term" value="P:chromatin organization"/>
    <property type="evidence" value="ECO:0007669"/>
    <property type="project" value="UniProtKB-KW"/>
</dbReference>
<evidence type="ECO:0000256" key="7">
    <source>
        <dbReference type="ARBA" id="ARBA00023015"/>
    </source>
</evidence>
<accession>A0A2K1K5W5</accession>
<dbReference type="Pfam" id="PF10163">
    <property type="entry name" value="EnY2"/>
    <property type="match status" value="1"/>
</dbReference>
<dbReference type="EnsemblPlants" id="Pp3c8_2660V3.1">
    <property type="protein sequence ID" value="Pp3c8_2660V3.1"/>
    <property type="gene ID" value="Pp3c8_2660"/>
</dbReference>